<dbReference type="Pfam" id="PF16074">
    <property type="entry name" value="PilW"/>
    <property type="match status" value="1"/>
</dbReference>
<keyword evidence="1" id="KW-0812">Transmembrane</keyword>
<dbReference type="Proteomes" id="UP001620397">
    <property type="component" value="Unassembled WGS sequence"/>
</dbReference>
<dbReference type="SUPFAM" id="SSF54523">
    <property type="entry name" value="Pili subunits"/>
    <property type="match status" value="1"/>
</dbReference>
<keyword evidence="1" id="KW-0472">Membrane</keyword>
<dbReference type="InterPro" id="IPR045584">
    <property type="entry name" value="Pilin-like"/>
</dbReference>
<dbReference type="InterPro" id="IPR012902">
    <property type="entry name" value="N_methyl_site"/>
</dbReference>
<reference evidence="2 3" key="1">
    <citation type="submission" date="2020-10" db="EMBL/GenBank/DDBJ databases">
        <title>Phylogeny of dyella-like bacteria.</title>
        <authorList>
            <person name="Fu J."/>
        </authorList>
    </citation>
    <scope>NUCLEOTIDE SEQUENCE [LARGE SCALE GENOMIC DNA]</scope>
    <source>
        <strain evidence="2 3">DKC-1</strain>
    </source>
</reference>
<proteinExistence type="predicted"/>
<comment type="caution">
    <text evidence="2">The sequence shown here is derived from an EMBL/GenBank/DDBJ whole genome shotgun (WGS) entry which is preliminary data.</text>
</comment>
<dbReference type="EMBL" id="JADIKL010000004">
    <property type="protein sequence ID" value="MFK2931054.1"/>
    <property type="molecule type" value="Genomic_DNA"/>
</dbReference>
<evidence type="ECO:0000313" key="3">
    <source>
        <dbReference type="Proteomes" id="UP001620397"/>
    </source>
</evidence>
<gene>
    <name evidence="2" type="ORF">ISP14_09645</name>
</gene>
<keyword evidence="1" id="KW-1133">Transmembrane helix</keyword>
<name>A0ABW8KG17_9GAMM</name>
<dbReference type="Pfam" id="PF07963">
    <property type="entry name" value="N_methyl"/>
    <property type="match status" value="1"/>
</dbReference>
<organism evidence="2 3">
    <name type="scientific">Dyella agri</name>
    <dbReference type="NCBI Taxonomy" id="1926869"/>
    <lineage>
        <taxon>Bacteria</taxon>
        <taxon>Pseudomonadati</taxon>
        <taxon>Pseudomonadota</taxon>
        <taxon>Gammaproteobacteria</taxon>
        <taxon>Lysobacterales</taxon>
        <taxon>Rhodanobacteraceae</taxon>
        <taxon>Dyella</taxon>
    </lineage>
</organism>
<accession>A0ABW8KG17</accession>
<dbReference type="InterPro" id="IPR032092">
    <property type="entry name" value="PilW"/>
</dbReference>
<dbReference type="NCBIfam" id="TIGR02532">
    <property type="entry name" value="IV_pilin_GFxxxE"/>
    <property type="match status" value="1"/>
</dbReference>
<evidence type="ECO:0000256" key="1">
    <source>
        <dbReference type="SAM" id="Phobius"/>
    </source>
</evidence>
<evidence type="ECO:0000313" key="2">
    <source>
        <dbReference type="EMBL" id="MFK2931054.1"/>
    </source>
</evidence>
<keyword evidence="3" id="KW-1185">Reference proteome</keyword>
<dbReference type="RefSeq" id="WP_404538748.1">
    <property type="nucleotide sequence ID" value="NZ_JADIKL010000004.1"/>
</dbReference>
<dbReference type="PROSITE" id="PS00409">
    <property type="entry name" value="PROKAR_NTER_METHYL"/>
    <property type="match status" value="1"/>
</dbReference>
<sequence length="334" mass="34758">MKRRPLAGFTLIELMVAMVLGLVVIAGVTSVFLANQQAHRTNQALGDVQDNTRIAFEMMARDIRDAGLTGCSNDGRVANVLNNGPVAGGSAWWADWNHALVGYGGSQTDPAVTTGTAAGNRVGGTDSLQLLGGDGLGASMQVNAEPAATFTLNETGSNLKVDLKVGDVMVVCDPDHAALVQLTSLSGGTLGHAGATGSPGNCTTDLNYPTVCSSTASYVFATNAQITRLRAADWYVGNNPDGGRSLYRSSLVNNAGIPTPTSEELVSGVTNMSITYHQAGSTGFVAASSVGNWTQVDAVQVRLWLESADQHAGTDAKPLQRDFTATTTVRNRVN</sequence>
<protein>
    <submittedName>
        <fullName evidence="2">PilW family protein</fullName>
    </submittedName>
</protein>
<feature type="transmembrane region" description="Helical" evidence="1">
    <location>
        <begin position="12"/>
        <end position="34"/>
    </location>
</feature>